<name>A0A3P1CPH2_9BACT</name>
<evidence type="ECO:0000313" key="1">
    <source>
        <dbReference type="EMBL" id="RRB15138.1"/>
    </source>
</evidence>
<reference evidence="1 2" key="1">
    <citation type="submission" date="2018-11" db="EMBL/GenBank/DDBJ databases">
        <authorList>
            <person name="Zhou Z."/>
            <person name="Wang G."/>
        </authorList>
    </citation>
    <scope>NUCLEOTIDE SEQUENCE [LARGE SCALE GENOMIC DNA]</scope>
    <source>
        <strain evidence="1 2">KCTC42998</strain>
    </source>
</reference>
<organism evidence="1 2">
    <name type="scientific">Larkinella knui</name>
    <dbReference type="NCBI Taxonomy" id="2025310"/>
    <lineage>
        <taxon>Bacteria</taxon>
        <taxon>Pseudomonadati</taxon>
        <taxon>Bacteroidota</taxon>
        <taxon>Cytophagia</taxon>
        <taxon>Cytophagales</taxon>
        <taxon>Spirosomataceae</taxon>
        <taxon>Larkinella</taxon>
    </lineage>
</organism>
<dbReference type="AlphaFoldDB" id="A0A3P1CPH2"/>
<dbReference type="Gene3D" id="2.40.160.10">
    <property type="entry name" value="Porin"/>
    <property type="match status" value="1"/>
</dbReference>
<dbReference type="InterPro" id="IPR023614">
    <property type="entry name" value="Porin_dom_sf"/>
</dbReference>
<accession>A0A3P1CPH2</accession>
<evidence type="ECO:0000313" key="2">
    <source>
        <dbReference type="Proteomes" id="UP000274271"/>
    </source>
</evidence>
<dbReference type="RefSeq" id="WP_124906742.1">
    <property type="nucleotide sequence ID" value="NZ_RQJP01000002.1"/>
</dbReference>
<dbReference type="SUPFAM" id="SSF56935">
    <property type="entry name" value="Porins"/>
    <property type="match status" value="1"/>
</dbReference>
<dbReference type="EMBL" id="RQJP01000002">
    <property type="protein sequence ID" value="RRB15138.1"/>
    <property type="molecule type" value="Genomic_DNA"/>
</dbReference>
<dbReference type="Proteomes" id="UP000274271">
    <property type="component" value="Unassembled WGS sequence"/>
</dbReference>
<comment type="caution">
    <text evidence="1">The sequence shown here is derived from an EMBL/GenBank/DDBJ whole genome shotgun (WGS) entry which is preliminary data.</text>
</comment>
<evidence type="ECO:0008006" key="3">
    <source>
        <dbReference type="Google" id="ProtNLM"/>
    </source>
</evidence>
<gene>
    <name evidence="1" type="ORF">EHT87_11350</name>
</gene>
<dbReference type="OrthoDB" id="930058at2"/>
<keyword evidence="2" id="KW-1185">Reference proteome</keyword>
<sequence>MKIPSMLVTTLLLWVVVQEGFAQEKPDYPGIEAQIQAAYSGRNWKKVLEISQLAIDNRIDYLALRQRAGIAGFWRGDFAQSRRHFSVARRFDHRDSVSLEYRYYNLVYDGRAAEAVAQADEFPTVLQRRLGFRPRQFITSLNLESGIKISSVPNQVGNATYLTIGLEHRISPFVQLYQSLSRLSQGYGSDIHLNQLQYYVRTDLRVTSGWLLSPAFHRLSVNGSGTTMTGPQQHGSVFHLNLTRSGDGWKVFPVVTYSTISNTGNALPDQGPPPKGGPANAESQWQIGLGADYAIHRVRFQGSYEYQKKQLTGTWNPLWNLNAVFTASPTFSIRAGYGYFHTTNFLESTTAIYNNVPDPTTDKTTLLLHWGVGRRTSLYLLGQYERKESTILNQHYHYLTATVGLTIPF</sequence>
<protein>
    <recommendedName>
        <fullName evidence="3">DUF560 domain-containing protein</fullName>
    </recommendedName>
</protein>
<proteinExistence type="predicted"/>